<accession>A0A0R0LWI4</accession>
<dbReference type="Proteomes" id="UP000051530">
    <property type="component" value="Unassembled WGS sequence"/>
</dbReference>
<sequence length="48" mass="5928">MMIQSRRSTEYDECDKSDAHKLKMFFLQCYFSFNNFKVYYLISLMILK</sequence>
<dbReference type="AlphaFoldDB" id="A0A0R0LWI4"/>
<feature type="transmembrane region" description="Helical" evidence="1">
    <location>
        <begin position="25"/>
        <end position="47"/>
    </location>
</feature>
<protein>
    <submittedName>
        <fullName evidence="2">Uncharacterized protein</fullName>
    </submittedName>
</protein>
<evidence type="ECO:0000256" key="1">
    <source>
        <dbReference type="SAM" id="Phobius"/>
    </source>
</evidence>
<reference evidence="2 3" key="1">
    <citation type="submission" date="2015-07" db="EMBL/GenBank/DDBJ databases">
        <title>The genome of Pseudoloma neurophilia, a relevant intracellular parasite of the zebrafish.</title>
        <authorList>
            <person name="Ndikumana S."/>
            <person name="Pelin A."/>
            <person name="Sanders J."/>
            <person name="Corradi N."/>
        </authorList>
    </citation>
    <scope>NUCLEOTIDE SEQUENCE [LARGE SCALE GENOMIC DNA]</scope>
    <source>
        <strain evidence="2 3">MK1</strain>
    </source>
</reference>
<dbReference type="EMBL" id="LGUB01000300">
    <property type="protein sequence ID" value="KRH93544.1"/>
    <property type="molecule type" value="Genomic_DNA"/>
</dbReference>
<evidence type="ECO:0000313" key="3">
    <source>
        <dbReference type="Proteomes" id="UP000051530"/>
    </source>
</evidence>
<keyword evidence="1" id="KW-1133">Transmembrane helix</keyword>
<proteinExistence type="predicted"/>
<keyword evidence="3" id="KW-1185">Reference proteome</keyword>
<comment type="caution">
    <text evidence="2">The sequence shown here is derived from an EMBL/GenBank/DDBJ whole genome shotgun (WGS) entry which is preliminary data.</text>
</comment>
<evidence type="ECO:0000313" key="2">
    <source>
        <dbReference type="EMBL" id="KRH93544.1"/>
    </source>
</evidence>
<name>A0A0R0LWI4_9MICR</name>
<organism evidence="2 3">
    <name type="scientific">Pseudoloma neurophilia</name>
    <dbReference type="NCBI Taxonomy" id="146866"/>
    <lineage>
        <taxon>Eukaryota</taxon>
        <taxon>Fungi</taxon>
        <taxon>Fungi incertae sedis</taxon>
        <taxon>Microsporidia</taxon>
        <taxon>Pseudoloma</taxon>
    </lineage>
</organism>
<keyword evidence="1" id="KW-0472">Membrane</keyword>
<dbReference type="VEuPathDB" id="MicrosporidiaDB:M153_7880003578"/>
<gene>
    <name evidence="2" type="ORF">M153_7880003578</name>
</gene>
<keyword evidence="1" id="KW-0812">Transmembrane</keyword>